<gene>
    <name evidence="2" type="ORF">SAMN04489750_0146</name>
</gene>
<evidence type="ECO:0008006" key="4">
    <source>
        <dbReference type="Google" id="ProtNLM"/>
    </source>
</evidence>
<dbReference type="RefSeq" id="WP_109683653.1">
    <property type="nucleotide sequence ID" value="NZ_QGDN01000001.1"/>
</dbReference>
<dbReference type="OrthoDB" id="5149277at2"/>
<keyword evidence="1" id="KW-1133">Transmembrane helix</keyword>
<feature type="transmembrane region" description="Helical" evidence="1">
    <location>
        <begin position="51"/>
        <end position="71"/>
    </location>
</feature>
<accession>A0A2Y8ZKE8</accession>
<dbReference type="InterPro" id="IPR019681">
    <property type="entry name" value="DUF2530"/>
</dbReference>
<organism evidence="2 3">
    <name type="scientific">Branchiibius hedensis</name>
    <dbReference type="NCBI Taxonomy" id="672460"/>
    <lineage>
        <taxon>Bacteria</taxon>
        <taxon>Bacillati</taxon>
        <taxon>Actinomycetota</taxon>
        <taxon>Actinomycetes</taxon>
        <taxon>Micrococcales</taxon>
        <taxon>Dermacoccaceae</taxon>
        <taxon>Branchiibius</taxon>
    </lineage>
</organism>
<protein>
    <recommendedName>
        <fullName evidence="4">DUF2530 domain-containing protein</fullName>
    </recommendedName>
</protein>
<dbReference type="AlphaFoldDB" id="A0A2Y8ZKE8"/>
<proteinExistence type="predicted"/>
<sequence>MSDDPIFQRTPPPPVRVDTKKVLLVGIACWAVAFVITWLVPALHTGDKKDWPWIALTGFILGFVAWAYLAAGRGNAQGVDFGSSASR</sequence>
<evidence type="ECO:0000256" key="1">
    <source>
        <dbReference type="SAM" id="Phobius"/>
    </source>
</evidence>
<dbReference type="Proteomes" id="UP000250028">
    <property type="component" value="Unassembled WGS sequence"/>
</dbReference>
<keyword evidence="3" id="KW-1185">Reference proteome</keyword>
<keyword evidence="1" id="KW-0472">Membrane</keyword>
<feature type="transmembrane region" description="Helical" evidence="1">
    <location>
        <begin position="21"/>
        <end position="39"/>
    </location>
</feature>
<name>A0A2Y8ZKE8_9MICO</name>
<dbReference type="InterPro" id="IPR036259">
    <property type="entry name" value="MFS_trans_sf"/>
</dbReference>
<dbReference type="Pfam" id="PF10745">
    <property type="entry name" value="DUF2530"/>
    <property type="match status" value="1"/>
</dbReference>
<keyword evidence="1" id="KW-0812">Transmembrane</keyword>
<reference evidence="3" key="1">
    <citation type="submission" date="2016-10" db="EMBL/GenBank/DDBJ databases">
        <authorList>
            <person name="Varghese N."/>
            <person name="Submissions S."/>
        </authorList>
    </citation>
    <scope>NUCLEOTIDE SEQUENCE [LARGE SCALE GENOMIC DNA]</scope>
    <source>
        <strain evidence="3">DSM 22951</strain>
    </source>
</reference>
<evidence type="ECO:0000313" key="2">
    <source>
        <dbReference type="EMBL" id="SSA32881.1"/>
    </source>
</evidence>
<dbReference type="EMBL" id="UESZ01000001">
    <property type="protein sequence ID" value="SSA32881.1"/>
    <property type="molecule type" value="Genomic_DNA"/>
</dbReference>
<dbReference type="SUPFAM" id="SSF103473">
    <property type="entry name" value="MFS general substrate transporter"/>
    <property type="match status" value="1"/>
</dbReference>
<evidence type="ECO:0000313" key="3">
    <source>
        <dbReference type="Proteomes" id="UP000250028"/>
    </source>
</evidence>